<protein>
    <submittedName>
        <fullName evidence="10">ABC transporter permease subunit</fullName>
    </submittedName>
</protein>
<feature type="transmembrane region" description="Helical" evidence="8">
    <location>
        <begin position="233"/>
        <end position="259"/>
    </location>
</feature>
<keyword evidence="3" id="KW-1003">Cell membrane</keyword>
<dbReference type="AlphaFoldDB" id="A0A3M7TZH0"/>
<evidence type="ECO:0000313" key="11">
    <source>
        <dbReference type="Proteomes" id="UP000278746"/>
    </source>
</evidence>
<dbReference type="PANTHER" id="PTHR43357:SF4">
    <property type="entry name" value="INNER MEMBRANE ABC TRANSPORTER PERMEASE PROTEIN YDCV"/>
    <property type="match status" value="1"/>
</dbReference>
<feature type="transmembrane region" description="Helical" evidence="8">
    <location>
        <begin position="7"/>
        <end position="32"/>
    </location>
</feature>
<dbReference type="RefSeq" id="WP_122897934.1">
    <property type="nucleotide sequence ID" value="NZ_RHIB01000001.1"/>
</dbReference>
<organism evidence="10 11">
    <name type="scientific">Alteribacter keqinensis</name>
    <dbReference type="NCBI Taxonomy" id="2483800"/>
    <lineage>
        <taxon>Bacteria</taxon>
        <taxon>Bacillati</taxon>
        <taxon>Bacillota</taxon>
        <taxon>Bacilli</taxon>
        <taxon>Bacillales</taxon>
        <taxon>Bacillaceae</taxon>
        <taxon>Alteribacter</taxon>
    </lineage>
</organism>
<feature type="transmembrane region" description="Helical" evidence="8">
    <location>
        <begin position="103"/>
        <end position="126"/>
    </location>
</feature>
<name>A0A3M7TZH0_9BACI</name>
<evidence type="ECO:0000256" key="8">
    <source>
        <dbReference type="RuleBase" id="RU363032"/>
    </source>
</evidence>
<feature type="transmembrane region" description="Helical" evidence="8">
    <location>
        <begin position="191"/>
        <end position="213"/>
    </location>
</feature>
<dbReference type="Gene3D" id="1.10.3720.10">
    <property type="entry name" value="MetI-like"/>
    <property type="match status" value="1"/>
</dbReference>
<comment type="subcellular location">
    <subcellularLocation>
        <location evidence="1">Cell inner membrane</location>
        <topology evidence="1">Multi-pass membrane protein</topology>
    </subcellularLocation>
    <subcellularLocation>
        <location evidence="8">Cell membrane</location>
        <topology evidence="8">Multi-pass membrane protein</topology>
    </subcellularLocation>
</comment>
<evidence type="ECO:0000313" key="10">
    <source>
        <dbReference type="EMBL" id="RNA70292.1"/>
    </source>
</evidence>
<feature type="domain" description="ABC transmembrane type-1" evidence="9">
    <location>
        <begin position="64"/>
        <end position="252"/>
    </location>
</feature>
<evidence type="ECO:0000256" key="1">
    <source>
        <dbReference type="ARBA" id="ARBA00004429"/>
    </source>
</evidence>
<dbReference type="SUPFAM" id="SSF161098">
    <property type="entry name" value="MetI-like"/>
    <property type="match status" value="1"/>
</dbReference>
<feature type="transmembrane region" description="Helical" evidence="8">
    <location>
        <begin position="132"/>
        <end position="151"/>
    </location>
</feature>
<keyword evidence="4" id="KW-0997">Cell inner membrane</keyword>
<evidence type="ECO:0000256" key="2">
    <source>
        <dbReference type="ARBA" id="ARBA00022448"/>
    </source>
</evidence>
<evidence type="ECO:0000256" key="7">
    <source>
        <dbReference type="ARBA" id="ARBA00023136"/>
    </source>
</evidence>
<evidence type="ECO:0000259" key="9">
    <source>
        <dbReference type="PROSITE" id="PS50928"/>
    </source>
</evidence>
<sequence>MITVKKGVAALGLILSLIVFVIPIILLFLQSISTPWRFGMLFPDEFTLRGWNQVLSDPALLHSLLVTVGIGAAVIVLNLLIAIPAAKALASKDFSGKGVVDTLLFLPILIPVLAIAIGLHFAMIRFGLADSWTGVVLVHLIPTVPYSIRIFRSAFERTGARWEDQGRVLGSTDWQIFLHIQLPQFTSSIRAAVFLTMVISLSQYVLTVIIGGGRIVTLPMLYYPYVSSGNDTVLAAFSLLFAAVPVIVAGIVELLIRLLSPYPSQWNRRG</sequence>
<evidence type="ECO:0000256" key="6">
    <source>
        <dbReference type="ARBA" id="ARBA00022989"/>
    </source>
</evidence>
<evidence type="ECO:0000256" key="4">
    <source>
        <dbReference type="ARBA" id="ARBA00022519"/>
    </source>
</evidence>
<dbReference type="GO" id="GO:0055085">
    <property type="term" value="P:transmembrane transport"/>
    <property type="evidence" value="ECO:0007669"/>
    <property type="project" value="InterPro"/>
</dbReference>
<dbReference type="PANTHER" id="PTHR43357">
    <property type="entry name" value="INNER MEMBRANE ABC TRANSPORTER PERMEASE PROTEIN YDCV"/>
    <property type="match status" value="1"/>
</dbReference>
<dbReference type="PROSITE" id="PS50928">
    <property type="entry name" value="ABC_TM1"/>
    <property type="match status" value="1"/>
</dbReference>
<gene>
    <name evidence="10" type="ORF">EBO34_10315</name>
</gene>
<feature type="transmembrane region" description="Helical" evidence="8">
    <location>
        <begin position="59"/>
        <end position="83"/>
    </location>
</feature>
<keyword evidence="6 8" id="KW-1133">Transmembrane helix</keyword>
<keyword evidence="2 8" id="KW-0813">Transport</keyword>
<dbReference type="Proteomes" id="UP000278746">
    <property type="component" value="Unassembled WGS sequence"/>
</dbReference>
<evidence type="ECO:0000256" key="3">
    <source>
        <dbReference type="ARBA" id="ARBA00022475"/>
    </source>
</evidence>
<dbReference type="Pfam" id="PF00528">
    <property type="entry name" value="BPD_transp_1"/>
    <property type="match status" value="1"/>
</dbReference>
<dbReference type="GO" id="GO:0005886">
    <property type="term" value="C:plasma membrane"/>
    <property type="evidence" value="ECO:0007669"/>
    <property type="project" value="UniProtKB-SubCell"/>
</dbReference>
<dbReference type="OrthoDB" id="9782004at2"/>
<dbReference type="InterPro" id="IPR035906">
    <property type="entry name" value="MetI-like_sf"/>
</dbReference>
<accession>A0A3M7TZH0</accession>
<proteinExistence type="inferred from homology"/>
<comment type="caution">
    <text evidence="10">The sequence shown here is derived from an EMBL/GenBank/DDBJ whole genome shotgun (WGS) entry which is preliminary data.</text>
</comment>
<dbReference type="EMBL" id="RHIB01000001">
    <property type="protein sequence ID" value="RNA70292.1"/>
    <property type="molecule type" value="Genomic_DNA"/>
</dbReference>
<dbReference type="InterPro" id="IPR000515">
    <property type="entry name" value="MetI-like"/>
</dbReference>
<keyword evidence="5 8" id="KW-0812">Transmembrane</keyword>
<keyword evidence="7 8" id="KW-0472">Membrane</keyword>
<reference evidence="10 11" key="1">
    <citation type="submission" date="2018-10" db="EMBL/GenBank/DDBJ databases">
        <title>Bacillus Keqinensis sp. nov., a moderately halophilic bacterium isolated from a saline-alkaline lake.</title>
        <authorList>
            <person name="Wang H."/>
        </authorList>
    </citation>
    <scope>NUCLEOTIDE SEQUENCE [LARGE SCALE GENOMIC DNA]</scope>
    <source>
        <strain evidence="10 11">KQ-3</strain>
    </source>
</reference>
<evidence type="ECO:0000256" key="5">
    <source>
        <dbReference type="ARBA" id="ARBA00022692"/>
    </source>
</evidence>
<keyword evidence="11" id="KW-1185">Reference proteome</keyword>
<comment type="similarity">
    <text evidence="8">Belongs to the binding-protein-dependent transport system permease family.</text>
</comment>
<dbReference type="CDD" id="cd06261">
    <property type="entry name" value="TM_PBP2"/>
    <property type="match status" value="1"/>
</dbReference>